<evidence type="ECO:0000256" key="5">
    <source>
        <dbReference type="SAM" id="MobiDB-lite"/>
    </source>
</evidence>
<dbReference type="InterPro" id="IPR000504">
    <property type="entry name" value="RRM_dom"/>
</dbReference>
<dbReference type="CDD" id="cd12417">
    <property type="entry name" value="RRM_SAFB_like"/>
    <property type="match status" value="1"/>
</dbReference>
<feature type="compositionally biased region" description="Basic and acidic residues" evidence="5">
    <location>
        <begin position="334"/>
        <end position="351"/>
    </location>
</feature>
<dbReference type="RefSeq" id="XP_022650411.1">
    <property type="nucleotide sequence ID" value="XM_022794676.1"/>
</dbReference>
<feature type="compositionally biased region" description="Polar residues" evidence="5">
    <location>
        <begin position="677"/>
        <end position="690"/>
    </location>
</feature>
<dbReference type="EnsemblMetazoa" id="XM_022794676">
    <property type="protein sequence ID" value="XP_022650411"/>
    <property type="gene ID" value="LOC111245828"/>
</dbReference>
<keyword evidence="8" id="KW-1185">Reference proteome</keyword>
<dbReference type="GO" id="GO:0043565">
    <property type="term" value="F:sequence-specific DNA binding"/>
    <property type="evidence" value="ECO:0007669"/>
    <property type="project" value="TreeGrafter"/>
</dbReference>
<dbReference type="InterPro" id="IPR012677">
    <property type="entry name" value="Nucleotide-bd_a/b_plait_sf"/>
</dbReference>
<feature type="region of interest" description="Disordered" evidence="5">
    <location>
        <begin position="282"/>
        <end position="406"/>
    </location>
</feature>
<name>A0A7M7JDR9_VARDE</name>
<dbReference type="GO" id="GO:0006357">
    <property type="term" value="P:regulation of transcription by RNA polymerase II"/>
    <property type="evidence" value="ECO:0007669"/>
    <property type="project" value="TreeGrafter"/>
</dbReference>
<dbReference type="InParanoid" id="A0A7M7JDR9"/>
<accession>A0A7M7JDR9</accession>
<feature type="compositionally biased region" description="Low complexity" evidence="5">
    <location>
        <begin position="122"/>
        <end position="139"/>
    </location>
</feature>
<proteinExistence type="predicted"/>
<feature type="compositionally biased region" description="Low complexity" evidence="5">
    <location>
        <begin position="733"/>
        <end position="761"/>
    </location>
</feature>
<dbReference type="PANTHER" id="PTHR15683:SF8">
    <property type="entry name" value="SCAFFOLD ATTACHMENT FACTOR B, ISOFORM B"/>
    <property type="match status" value="1"/>
</dbReference>
<feature type="compositionally biased region" description="Low complexity" evidence="5">
    <location>
        <begin position="97"/>
        <end position="109"/>
    </location>
</feature>
<dbReference type="GO" id="GO:0050684">
    <property type="term" value="P:regulation of mRNA processing"/>
    <property type="evidence" value="ECO:0007669"/>
    <property type="project" value="TreeGrafter"/>
</dbReference>
<evidence type="ECO:0000256" key="3">
    <source>
        <dbReference type="ARBA" id="ARBA00023242"/>
    </source>
</evidence>
<dbReference type="GO" id="GO:0003723">
    <property type="term" value="F:RNA binding"/>
    <property type="evidence" value="ECO:0007669"/>
    <property type="project" value="UniProtKB-UniRule"/>
</dbReference>
<dbReference type="AlphaFoldDB" id="A0A7M7JDR9"/>
<organism evidence="7 8">
    <name type="scientific">Varroa destructor</name>
    <name type="common">Honeybee mite</name>
    <dbReference type="NCBI Taxonomy" id="109461"/>
    <lineage>
        <taxon>Eukaryota</taxon>
        <taxon>Metazoa</taxon>
        <taxon>Ecdysozoa</taxon>
        <taxon>Arthropoda</taxon>
        <taxon>Chelicerata</taxon>
        <taxon>Arachnida</taxon>
        <taxon>Acari</taxon>
        <taxon>Parasitiformes</taxon>
        <taxon>Mesostigmata</taxon>
        <taxon>Gamasina</taxon>
        <taxon>Dermanyssoidea</taxon>
        <taxon>Varroidae</taxon>
        <taxon>Varroa</taxon>
    </lineage>
</organism>
<dbReference type="PANTHER" id="PTHR15683">
    <property type="entry name" value="SCAFFOLD ATTACHMENT FACTOR B-RELATED"/>
    <property type="match status" value="1"/>
</dbReference>
<dbReference type="OrthoDB" id="6159259at2759"/>
<evidence type="ECO:0000256" key="2">
    <source>
        <dbReference type="ARBA" id="ARBA00022884"/>
    </source>
</evidence>
<feature type="region of interest" description="Disordered" evidence="5">
    <location>
        <begin position="472"/>
        <end position="761"/>
    </location>
</feature>
<evidence type="ECO:0000256" key="1">
    <source>
        <dbReference type="ARBA" id="ARBA00004123"/>
    </source>
</evidence>
<evidence type="ECO:0000313" key="7">
    <source>
        <dbReference type="EnsemblMetazoa" id="XP_022650411"/>
    </source>
</evidence>
<feature type="compositionally biased region" description="Basic and acidic residues" evidence="5">
    <location>
        <begin position="472"/>
        <end position="517"/>
    </location>
</feature>
<dbReference type="OMA" id="HRTEFGG"/>
<dbReference type="InterPro" id="IPR051738">
    <property type="entry name" value="SAF_Modulators"/>
</dbReference>
<dbReference type="Gene3D" id="3.30.70.330">
    <property type="match status" value="1"/>
</dbReference>
<dbReference type="SMART" id="SM00360">
    <property type="entry name" value="RRM"/>
    <property type="match status" value="1"/>
</dbReference>
<dbReference type="Proteomes" id="UP000594260">
    <property type="component" value="Unplaced"/>
</dbReference>
<dbReference type="PROSITE" id="PS50102">
    <property type="entry name" value="RRM"/>
    <property type="match status" value="1"/>
</dbReference>
<keyword evidence="2 4" id="KW-0694">RNA-binding</keyword>
<feature type="compositionally biased region" description="Basic and acidic residues" evidence="5">
    <location>
        <begin position="282"/>
        <end position="324"/>
    </location>
</feature>
<dbReference type="SUPFAM" id="SSF54928">
    <property type="entry name" value="RNA-binding domain, RBD"/>
    <property type="match status" value="1"/>
</dbReference>
<keyword evidence="3" id="KW-0539">Nucleus</keyword>
<evidence type="ECO:0000256" key="4">
    <source>
        <dbReference type="PROSITE-ProRule" id="PRU00176"/>
    </source>
</evidence>
<dbReference type="GeneID" id="111245828"/>
<feature type="domain" description="RRM" evidence="6">
    <location>
        <begin position="163"/>
        <end position="241"/>
    </location>
</feature>
<comment type="subcellular location">
    <subcellularLocation>
        <location evidence="1">Nucleus</location>
    </subcellularLocation>
</comment>
<evidence type="ECO:0000259" key="6">
    <source>
        <dbReference type="PROSITE" id="PS50102"/>
    </source>
</evidence>
<feature type="region of interest" description="Disordered" evidence="5">
    <location>
        <begin position="56"/>
        <end position="156"/>
    </location>
</feature>
<dbReference type="Pfam" id="PF00076">
    <property type="entry name" value="RRM_1"/>
    <property type="match status" value="1"/>
</dbReference>
<evidence type="ECO:0000313" key="8">
    <source>
        <dbReference type="Proteomes" id="UP000594260"/>
    </source>
</evidence>
<dbReference type="InterPro" id="IPR035979">
    <property type="entry name" value="RBD_domain_sf"/>
</dbReference>
<dbReference type="GO" id="GO:0005634">
    <property type="term" value="C:nucleus"/>
    <property type="evidence" value="ECO:0007669"/>
    <property type="project" value="UniProtKB-SubCell"/>
</dbReference>
<feature type="compositionally biased region" description="Acidic residues" evidence="5">
    <location>
        <begin position="70"/>
        <end position="85"/>
    </location>
</feature>
<feature type="compositionally biased region" description="Basic and acidic residues" evidence="5">
    <location>
        <begin position="565"/>
        <end position="592"/>
    </location>
</feature>
<dbReference type="KEGG" id="vde:111245828"/>
<feature type="compositionally biased region" description="Basic and acidic residues" evidence="5">
    <location>
        <begin position="601"/>
        <end position="615"/>
    </location>
</feature>
<feature type="compositionally biased region" description="Pro residues" evidence="5">
    <location>
        <begin position="383"/>
        <end position="399"/>
    </location>
</feature>
<sequence>MTQQVDAVVSDEVAGGDVIRKKVDELSLDEIKAELERRKLDFSGDDYAILHERLTDSMIEEGLDPGVYEFELEAEEDDEEDDDDSAPTADQIDSRNVNENNNIKTANENSSSKGKESPAVVNNNNNTNNSSSNNSSTASTKKKELPAPKKPTAPVQYKEVPGNHLWVSGLSSRCKAADLKKFFARYANVGSAKIVANARTTSAHCYGYITVESPADLEKCVQKLHSTRFEGSFIRVEICKLAPADQLRKVEMKNRERLAQQKEEFRKRQEERKKKIDEELKRREEQHRRDEEKRKEIEKKREEERKKRREEDVKKDHKKDDRKPPERRRTRSRSPVERRRPEPFRRQEPVRRSAGPPLPRRFNSPAAHRRGSPPYSRGRPRRMSPPSPFNRGAPPPPFVHGPVVMERMPPIDRNRVIERDRRLEEERFEVERRQRAEADALERERRQLRMEEERLEREKLDLIRLERERVKKEMEEVAARKEMAERRRQEELRRQQEEERKREELRLEMERRPREMPRPPMPSPAQAPIELYDPRLPLPVDDYGRGQAEDKFGSRLGPPLQRDQAGGRHDDRRRDERRREPPMSRDDRRPPEQLDPWNSSELKRSSAGDYLDQHPQHAQHPSRHDSQLGPPPKRMRSRSPPPQRSASSNSGYGVLSAADYSIGRGPSGGDPWPPQGSRGQMSSMPSSNFLDSRRPAPPQLQSRTPEVPSGGGQWSTNPARVAFPPAYGHQESSRGLLGSSSGPSASSFGLGALSSSGFRRY</sequence>
<feature type="compositionally biased region" description="Basic and acidic residues" evidence="5">
    <location>
        <begin position="542"/>
        <end position="553"/>
    </location>
</feature>
<reference evidence="7" key="1">
    <citation type="submission" date="2021-01" db="UniProtKB">
        <authorList>
            <consortium name="EnsemblMetazoa"/>
        </authorList>
    </citation>
    <scope>IDENTIFICATION</scope>
</reference>
<protein>
    <recommendedName>
        <fullName evidence="6">RRM domain-containing protein</fullName>
    </recommendedName>
</protein>